<accession>A0ACB8T9I8</accession>
<organism evidence="1 2">
    <name type="scientific">Artomyces pyxidatus</name>
    <dbReference type="NCBI Taxonomy" id="48021"/>
    <lineage>
        <taxon>Eukaryota</taxon>
        <taxon>Fungi</taxon>
        <taxon>Dikarya</taxon>
        <taxon>Basidiomycota</taxon>
        <taxon>Agaricomycotina</taxon>
        <taxon>Agaricomycetes</taxon>
        <taxon>Russulales</taxon>
        <taxon>Auriscalpiaceae</taxon>
        <taxon>Artomyces</taxon>
    </lineage>
</organism>
<keyword evidence="2" id="KW-1185">Reference proteome</keyword>
<evidence type="ECO:0000313" key="1">
    <source>
        <dbReference type="EMBL" id="KAI0065195.1"/>
    </source>
</evidence>
<protein>
    <submittedName>
        <fullName evidence="1">Uncharacterized protein</fullName>
    </submittedName>
</protein>
<evidence type="ECO:0000313" key="2">
    <source>
        <dbReference type="Proteomes" id="UP000814140"/>
    </source>
</evidence>
<dbReference type="EMBL" id="MU277196">
    <property type="protein sequence ID" value="KAI0065195.1"/>
    <property type="molecule type" value="Genomic_DNA"/>
</dbReference>
<comment type="caution">
    <text evidence="1">The sequence shown here is derived from an EMBL/GenBank/DDBJ whole genome shotgun (WGS) entry which is preliminary data.</text>
</comment>
<gene>
    <name evidence="1" type="ORF">BV25DRAFT_1913814</name>
</gene>
<reference evidence="1" key="2">
    <citation type="journal article" date="2022" name="New Phytol.">
        <title>Evolutionary transition to the ectomycorrhizal habit in the genomes of a hyperdiverse lineage of mushroom-forming fungi.</title>
        <authorList>
            <person name="Looney B."/>
            <person name="Miyauchi S."/>
            <person name="Morin E."/>
            <person name="Drula E."/>
            <person name="Courty P.E."/>
            <person name="Kohler A."/>
            <person name="Kuo A."/>
            <person name="LaButti K."/>
            <person name="Pangilinan J."/>
            <person name="Lipzen A."/>
            <person name="Riley R."/>
            <person name="Andreopoulos W."/>
            <person name="He G."/>
            <person name="Johnson J."/>
            <person name="Nolan M."/>
            <person name="Tritt A."/>
            <person name="Barry K.W."/>
            <person name="Grigoriev I.V."/>
            <person name="Nagy L.G."/>
            <person name="Hibbett D."/>
            <person name="Henrissat B."/>
            <person name="Matheny P.B."/>
            <person name="Labbe J."/>
            <person name="Martin F.M."/>
        </authorList>
    </citation>
    <scope>NUCLEOTIDE SEQUENCE</scope>
    <source>
        <strain evidence="1">HHB10654</strain>
    </source>
</reference>
<reference evidence="1" key="1">
    <citation type="submission" date="2021-03" db="EMBL/GenBank/DDBJ databases">
        <authorList>
            <consortium name="DOE Joint Genome Institute"/>
            <person name="Ahrendt S."/>
            <person name="Looney B.P."/>
            <person name="Miyauchi S."/>
            <person name="Morin E."/>
            <person name="Drula E."/>
            <person name="Courty P.E."/>
            <person name="Chicoki N."/>
            <person name="Fauchery L."/>
            <person name="Kohler A."/>
            <person name="Kuo A."/>
            <person name="Labutti K."/>
            <person name="Pangilinan J."/>
            <person name="Lipzen A."/>
            <person name="Riley R."/>
            <person name="Andreopoulos W."/>
            <person name="He G."/>
            <person name="Johnson J."/>
            <person name="Barry K.W."/>
            <person name="Grigoriev I.V."/>
            <person name="Nagy L."/>
            <person name="Hibbett D."/>
            <person name="Henrissat B."/>
            <person name="Matheny P.B."/>
            <person name="Labbe J."/>
            <person name="Martin F."/>
        </authorList>
    </citation>
    <scope>NUCLEOTIDE SEQUENCE</scope>
    <source>
        <strain evidence="1">HHB10654</strain>
    </source>
</reference>
<dbReference type="Proteomes" id="UP000814140">
    <property type="component" value="Unassembled WGS sequence"/>
</dbReference>
<sequence length="1206" mass="136705">MEDVGEMDGSQPYAMGGVPEEPRHFDDADNIPGPTTLDGRLTATSRRGRVIRMPRHFNDFLPHDDVSLAHIPDADPVAGQSPEPSPSPPPPPVLQAFETRPNELGLFRRYAEYPTLHPDPGVSLDSVCNSSSFAPRRQDPATGPVVAHDGPSPTVLPFPHSPFRNRSSAIVMAWANSGVQNITAPTVNKLAHNIFDLGFKPEEMEGFDYGQEKARLDKFLQDANNPFLPDDGWHTASVKIRLPCEKKHWKSEQRAPQMEVPGLVYRRLFDIIKSVYQDKVTKTFHMMPFEQLWIPNKDRPEEIETILSETYSSPAMLEAHAEIAALPRAPNDILERLIMPLHMYSDSTHLASFGTASAWPIYLFFGSQSKYERCRPTAHACHHVAYIPTLPGDFNDIYMEHFGRSASQPVLSHCKRELMHGVWDILLDDEFMEAYYHGIVLLCIDGVYRRFFPRLFTYSADYPEKVLLACIKNLGRCPCTRCYVTKEEIPALGSIADMARRAAIRVDDDRRKAKVEAARDAIFKKGRKITGKPVERILHSDSLVPTRNAFSKLSTPEIKFDFHDMLTPDVLHEMELGVVKSTFAHSIRILQAHGADVIAELNSRYRSMPTFGRATIRRFHGNMSEMKKLAGRDYEDALQCAFAAFDGLLPDPYNDILLDLYFVLSSSHGYSKMQLHSTSSLSFFDDETVFLGRELRRFKSDLCPNFATRELPRETAARGRRNAAKAAKALLNNLDAQPAQLGDPEQSLDPQLKEFNMNTFKMHAIGYYPSVIRHKGTTDNWNTQMGELQHKQIKRRFARTNKDNFVPQLADQESRERFNIGLQERLLASRPEPRKKTPELPSNSMASRKAKAAAKKAAKKAAKAERLAKARSSDANGQGVLFSDPSARYHIAESTRKGIELTEWMVNHKADPAFANFHSDLYDHILERVRNVPFDAVPEFTDADRCEIQIVDNKIYAHATVRINYTTYDLRRAQDTINPRTHPDIILLSPQSLSDPSFHPFLYARVIGVYHAMVRDVGSQSLSAEPQRIDFVWVRWLNLDTSVPGGWAARRLYRVGFPEITTRDAFSFVDPKDIIRGVHLPPVFKLGLAPVLKVPSLASSFTKRRGEWYEWEYHRYYVNMFVDRDMIMRFRGGGVGHAATRYLDEWLKADRHVLEDDDPTLSVSNTDSDTPSDMSSPASTPPIVLDMPPTPLRDVTTRPRDQLLMI</sequence>
<proteinExistence type="predicted"/>
<name>A0ACB8T9I8_9AGAM</name>